<name>A0A1A9I006_9BACT</name>
<reference evidence="1 2" key="1">
    <citation type="submission" date="2016-05" db="EMBL/GenBank/DDBJ databases">
        <title>Niabella ginsenosidivorans BS26 whole genome sequencing.</title>
        <authorList>
            <person name="Im W.T."/>
            <person name="Siddiqi M.Z."/>
        </authorList>
    </citation>
    <scope>NUCLEOTIDE SEQUENCE [LARGE SCALE GENOMIC DNA]</scope>
    <source>
        <strain evidence="1 2">BS26</strain>
    </source>
</reference>
<proteinExistence type="predicted"/>
<evidence type="ECO:0000313" key="1">
    <source>
        <dbReference type="EMBL" id="ANH80843.1"/>
    </source>
</evidence>
<accession>A0A1A9I006</accession>
<keyword evidence="2" id="KW-1185">Reference proteome</keyword>
<organism evidence="1 2">
    <name type="scientific">Niabella ginsenosidivorans</name>
    <dbReference type="NCBI Taxonomy" id="1176587"/>
    <lineage>
        <taxon>Bacteria</taxon>
        <taxon>Pseudomonadati</taxon>
        <taxon>Bacteroidota</taxon>
        <taxon>Chitinophagia</taxon>
        <taxon>Chitinophagales</taxon>
        <taxon>Chitinophagaceae</taxon>
        <taxon>Niabella</taxon>
    </lineage>
</organism>
<evidence type="ECO:0000313" key="2">
    <source>
        <dbReference type="Proteomes" id="UP000077667"/>
    </source>
</evidence>
<dbReference type="AlphaFoldDB" id="A0A1A9I006"/>
<sequence length="116" mass="13751">MYMNNKTNIRHWESAHNDWLRTLDFYKEEIGILNNRLKEIAGKNTGKEVGMQVEHFQNAFILPCDYIEEQEHAIHLNLAEIAGKSPRSRDLYPIRCCYRPFRIAGTRLRRFNVSKV</sequence>
<dbReference type="STRING" id="1176587.A8C56_07485"/>
<gene>
    <name evidence="1" type="ORF">A8C56_07485</name>
</gene>
<protein>
    <submittedName>
        <fullName evidence="1">Uncharacterized protein</fullName>
    </submittedName>
</protein>
<dbReference type="EMBL" id="CP015772">
    <property type="protein sequence ID" value="ANH80843.1"/>
    <property type="molecule type" value="Genomic_DNA"/>
</dbReference>
<dbReference type="KEGG" id="nia:A8C56_07485"/>
<dbReference type="Proteomes" id="UP000077667">
    <property type="component" value="Chromosome"/>
</dbReference>